<name>A0A927GHM9_9BACT</name>
<dbReference type="CDD" id="cd18692">
    <property type="entry name" value="PIN_VapC-like"/>
    <property type="match status" value="1"/>
</dbReference>
<dbReference type="SUPFAM" id="SSF88723">
    <property type="entry name" value="PIN domain-like"/>
    <property type="match status" value="1"/>
</dbReference>
<reference evidence="2" key="1">
    <citation type="submission" date="2020-09" db="EMBL/GenBank/DDBJ databases">
        <authorList>
            <person name="Kim M.K."/>
        </authorList>
    </citation>
    <scope>NUCLEOTIDE SEQUENCE</scope>
    <source>
        <strain evidence="2">BT704</strain>
    </source>
</reference>
<comment type="caution">
    <text evidence="2">The sequence shown here is derived from an EMBL/GenBank/DDBJ whole genome shotgun (WGS) entry which is preliminary data.</text>
</comment>
<proteinExistence type="predicted"/>
<accession>A0A927GHM9</accession>
<feature type="domain" description="PIN" evidence="1">
    <location>
        <begin position="5"/>
        <end position="117"/>
    </location>
</feature>
<organism evidence="2 3">
    <name type="scientific">Spirosoma validum</name>
    <dbReference type="NCBI Taxonomy" id="2771355"/>
    <lineage>
        <taxon>Bacteria</taxon>
        <taxon>Pseudomonadati</taxon>
        <taxon>Bacteroidota</taxon>
        <taxon>Cytophagia</taxon>
        <taxon>Cytophagales</taxon>
        <taxon>Cytophagaceae</taxon>
        <taxon>Spirosoma</taxon>
    </lineage>
</organism>
<evidence type="ECO:0000313" key="3">
    <source>
        <dbReference type="Proteomes" id="UP000653797"/>
    </source>
</evidence>
<protein>
    <submittedName>
        <fullName evidence="2">PIN domain-containing protein</fullName>
    </submittedName>
</protein>
<dbReference type="Pfam" id="PF01850">
    <property type="entry name" value="PIN"/>
    <property type="match status" value="1"/>
</dbReference>
<dbReference type="Gene3D" id="3.40.50.1010">
    <property type="entry name" value="5'-nuclease"/>
    <property type="match status" value="1"/>
</dbReference>
<dbReference type="EMBL" id="JACXAA010000034">
    <property type="protein sequence ID" value="MBD2757825.1"/>
    <property type="molecule type" value="Genomic_DNA"/>
</dbReference>
<dbReference type="InterPro" id="IPR029060">
    <property type="entry name" value="PIN-like_dom_sf"/>
</dbReference>
<keyword evidence="3" id="KW-1185">Reference proteome</keyword>
<dbReference type="RefSeq" id="WP_191043445.1">
    <property type="nucleotide sequence ID" value="NZ_JACXAA010000034.1"/>
</dbReference>
<dbReference type="Proteomes" id="UP000653797">
    <property type="component" value="Unassembled WGS sequence"/>
</dbReference>
<sequence length="134" mass="15018">MNGNYFIDTNVLIYCYTVTEPDKQLKARQIVALSGRMVSTQVLQEMANTLRRKFKKGWQEVSATLNEVSSQFTIHQNSADTISKAISIADRYGYSFYDSLIIAAALEANCSVLYSEDMQDGQVIEGALTIRSPF</sequence>
<evidence type="ECO:0000313" key="2">
    <source>
        <dbReference type="EMBL" id="MBD2757825.1"/>
    </source>
</evidence>
<dbReference type="AlphaFoldDB" id="A0A927GHM9"/>
<dbReference type="InterPro" id="IPR002716">
    <property type="entry name" value="PIN_dom"/>
</dbReference>
<evidence type="ECO:0000259" key="1">
    <source>
        <dbReference type="Pfam" id="PF01850"/>
    </source>
</evidence>
<gene>
    <name evidence="2" type="ORF">IC230_33500</name>
</gene>